<feature type="domain" description="TfoX N-terminal" evidence="2">
    <location>
        <begin position="16"/>
        <end position="105"/>
    </location>
</feature>
<feature type="domain" description="TfoX C-terminal" evidence="3">
    <location>
        <begin position="118"/>
        <end position="195"/>
    </location>
</feature>
<sequence length="213" mass="24067">MENVSKSKIMQAQSRFDFLGQITVRSQFGGYGLLANSIMFAVVSEGELYLRANDLIEDFFRNRGMANLIYAKRGLPVLLRYYRVDAFLWDDDLALRHFVTLAYQGAKSEVLSKKCPPARLKDLPNLSASLERLLWKAGITSVAALRLEGAKRCYLKLRTLRCSLGFNVLLALAGAISGHHYAVLPLVMRSELMEWFEMHISPADIIITQYETA</sequence>
<dbReference type="PANTHER" id="PTHR36121:SF1">
    <property type="entry name" value="PROTEIN SXY"/>
    <property type="match status" value="1"/>
</dbReference>
<accession>A0A7U4K1U1</accession>
<dbReference type="GO" id="GO:0030420">
    <property type="term" value="P:establishment of competence for transformation"/>
    <property type="evidence" value="ECO:0007669"/>
    <property type="project" value="InterPro"/>
</dbReference>
<proteinExistence type="predicted"/>
<evidence type="ECO:0000256" key="1">
    <source>
        <dbReference type="SAM" id="Phobius"/>
    </source>
</evidence>
<dbReference type="Pfam" id="PF04994">
    <property type="entry name" value="TfoX_C"/>
    <property type="match status" value="1"/>
</dbReference>
<dbReference type="EMBL" id="CP007448">
    <property type="protein sequence ID" value="AHM74660.2"/>
    <property type="molecule type" value="Genomic_DNA"/>
</dbReference>
<dbReference type="Proteomes" id="UP000230961">
    <property type="component" value="Chromosome"/>
</dbReference>
<name>A0A7U4K1U1_YEREN</name>
<evidence type="ECO:0000313" key="5">
    <source>
        <dbReference type="Proteomes" id="UP000230961"/>
    </source>
</evidence>
<gene>
    <name evidence="4" type="ORF">LC20_03407</name>
</gene>
<dbReference type="Gene3D" id="1.10.150.20">
    <property type="entry name" value="5' to 3' exonuclease, C-terminal subdomain"/>
    <property type="match status" value="1"/>
</dbReference>
<evidence type="ECO:0000259" key="3">
    <source>
        <dbReference type="Pfam" id="PF04994"/>
    </source>
</evidence>
<organism evidence="4 5">
    <name type="scientific">Yersinia enterocolitica LC20</name>
    <dbReference type="NCBI Taxonomy" id="1443113"/>
    <lineage>
        <taxon>Bacteria</taxon>
        <taxon>Pseudomonadati</taxon>
        <taxon>Pseudomonadota</taxon>
        <taxon>Gammaproteobacteria</taxon>
        <taxon>Enterobacterales</taxon>
        <taxon>Yersiniaceae</taxon>
        <taxon>Yersinia</taxon>
    </lineage>
</organism>
<dbReference type="AlphaFoldDB" id="A0A7U4K1U1"/>
<dbReference type="InterPro" id="IPR007076">
    <property type="entry name" value="TfoX_N"/>
</dbReference>
<dbReference type="InterPro" id="IPR026256">
    <property type="entry name" value="TfoX-like_gammaprotbact"/>
</dbReference>
<dbReference type="Pfam" id="PF04993">
    <property type="entry name" value="TfoX_N"/>
    <property type="match status" value="1"/>
</dbReference>
<dbReference type="SUPFAM" id="SSF159894">
    <property type="entry name" value="YgaC/TfoX-N like"/>
    <property type="match status" value="1"/>
</dbReference>
<feature type="transmembrane region" description="Helical" evidence="1">
    <location>
        <begin position="164"/>
        <end position="188"/>
    </location>
</feature>
<dbReference type="Gene3D" id="3.30.1460.30">
    <property type="entry name" value="YgaC/TfoX-N like chaperone"/>
    <property type="match status" value="1"/>
</dbReference>
<dbReference type="InterPro" id="IPR047525">
    <property type="entry name" value="TfoX-like"/>
</dbReference>
<reference evidence="4 5" key="1">
    <citation type="submission" date="2017-11" db="EMBL/GenBank/DDBJ databases">
        <title>The complete genome sequence and comparative genome analysis of Yersinia enterocolitica strain LC20.</title>
        <authorList>
            <person name="Shi G."/>
            <person name="Su M."/>
            <person name="Liang J."/>
            <person name="Gu W."/>
            <person name="Xiao Y."/>
            <person name="Zhang Z."/>
            <person name="Qiu H."/>
            <person name="Duan R."/>
            <person name="Zhang Z."/>
            <person name="Li Y."/>
            <person name="Zhang X."/>
            <person name="Ling Y."/>
            <person name="Song L."/>
            <person name="Chen M."/>
            <person name="Zhao Y."/>
            <person name="Wu J."/>
            <person name="Jing H."/>
            <person name="Xiao J."/>
            <person name="Wang X."/>
        </authorList>
    </citation>
    <scope>NUCLEOTIDE SEQUENCE [LARGE SCALE GENOMIC DNA]</scope>
    <source>
        <strain evidence="4 5">LC20</strain>
    </source>
</reference>
<dbReference type="KEGG" id="yel:LC20_03407"/>
<keyword evidence="1" id="KW-1133">Transmembrane helix</keyword>
<keyword evidence="1" id="KW-0812">Transmembrane</keyword>
<evidence type="ECO:0000313" key="4">
    <source>
        <dbReference type="EMBL" id="AHM74660.2"/>
    </source>
</evidence>
<dbReference type="InterPro" id="IPR007077">
    <property type="entry name" value="TfoX_C"/>
</dbReference>
<dbReference type="PANTHER" id="PTHR36121">
    <property type="entry name" value="PROTEIN SXY"/>
    <property type="match status" value="1"/>
</dbReference>
<keyword evidence="1" id="KW-0472">Membrane</keyword>
<evidence type="ECO:0000259" key="2">
    <source>
        <dbReference type="Pfam" id="PF04993"/>
    </source>
</evidence>
<dbReference type="PIRSF" id="PIRSF028788">
    <property type="entry name" value="TfoX_Sxy"/>
    <property type="match status" value="1"/>
</dbReference>
<protein>
    <submittedName>
        <fullName evidence="4">DNA transformation protein tfoX</fullName>
    </submittedName>
</protein>